<evidence type="ECO:0000256" key="2">
    <source>
        <dbReference type="ARBA" id="ARBA00022741"/>
    </source>
</evidence>
<dbReference type="SUPFAM" id="SSF56112">
    <property type="entry name" value="Protein kinase-like (PK-like)"/>
    <property type="match status" value="1"/>
</dbReference>
<keyword evidence="7" id="KW-1185">Reference proteome</keyword>
<keyword evidence="4" id="KW-0067">ATP-binding</keyword>
<feature type="non-terminal residue" evidence="6">
    <location>
        <position position="1"/>
    </location>
</feature>
<dbReference type="PANTHER" id="PTHR11042">
    <property type="entry name" value="EUKARYOTIC TRANSLATION INITIATION FACTOR 2-ALPHA KINASE EIF2-ALPHA KINASE -RELATED"/>
    <property type="match status" value="1"/>
</dbReference>
<dbReference type="KEGG" id="smo:SELMODRAFT_111227"/>
<protein>
    <recommendedName>
        <fullName evidence="5">Protein kinase domain-containing protein</fullName>
    </recommendedName>
</protein>
<dbReference type="STRING" id="88036.D8S8Q8"/>
<reference evidence="6 7" key="1">
    <citation type="journal article" date="2011" name="Science">
        <title>The Selaginella genome identifies genetic changes associated with the evolution of vascular plants.</title>
        <authorList>
            <person name="Banks J.A."/>
            <person name="Nishiyama T."/>
            <person name="Hasebe M."/>
            <person name="Bowman J.L."/>
            <person name="Gribskov M."/>
            <person name="dePamphilis C."/>
            <person name="Albert V.A."/>
            <person name="Aono N."/>
            <person name="Aoyama T."/>
            <person name="Ambrose B.A."/>
            <person name="Ashton N.W."/>
            <person name="Axtell M.J."/>
            <person name="Barker E."/>
            <person name="Barker M.S."/>
            <person name="Bennetzen J.L."/>
            <person name="Bonawitz N.D."/>
            <person name="Chapple C."/>
            <person name="Cheng C."/>
            <person name="Correa L.G."/>
            <person name="Dacre M."/>
            <person name="DeBarry J."/>
            <person name="Dreyer I."/>
            <person name="Elias M."/>
            <person name="Engstrom E.M."/>
            <person name="Estelle M."/>
            <person name="Feng L."/>
            <person name="Finet C."/>
            <person name="Floyd S.K."/>
            <person name="Frommer W.B."/>
            <person name="Fujita T."/>
            <person name="Gramzow L."/>
            <person name="Gutensohn M."/>
            <person name="Harholt J."/>
            <person name="Hattori M."/>
            <person name="Heyl A."/>
            <person name="Hirai T."/>
            <person name="Hiwatashi Y."/>
            <person name="Ishikawa M."/>
            <person name="Iwata M."/>
            <person name="Karol K.G."/>
            <person name="Koehler B."/>
            <person name="Kolukisaoglu U."/>
            <person name="Kubo M."/>
            <person name="Kurata T."/>
            <person name="Lalonde S."/>
            <person name="Li K."/>
            <person name="Li Y."/>
            <person name="Litt A."/>
            <person name="Lyons E."/>
            <person name="Manning G."/>
            <person name="Maruyama T."/>
            <person name="Michael T.P."/>
            <person name="Mikami K."/>
            <person name="Miyazaki S."/>
            <person name="Morinaga S."/>
            <person name="Murata T."/>
            <person name="Mueller-Roeber B."/>
            <person name="Nelson D.R."/>
            <person name="Obara M."/>
            <person name="Oguri Y."/>
            <person name="Olmstead R.G."/>
            <person name="Onodera N."/>
            <person name="Petersen B.L."/>
            <person name="Pils B."/>
            <person name="Prigge M."/>
            <person name="Rensing S.A."/>
            <person name="Riano-Pachon D.M."/>
            <person name="Roberts A.W."/>
            <person name="Sato Y."/>
            <person name="Scheller H.V."/>
            <person name="Schulz B."/>
            <person name="Schulz C."/>
            <person name="Shakirov E.V."/>
            <person name="Shibagaki N."/>
            <person name="Shinohara N."/>
            <person name="Shippen D.E."/>
            <person name="Soerensen I."/>
            <person name="Sotooka R."/>
            <person name="Sugimoto N."/>
            <person name="Sugita M."/>
            <person name="Sumikawa N."/>
            <person name="Tanurdzic M."/>
            <person name="Theissen G."/>
            <person name="Ulvskov P."/>
            <person name="Wakazuki S."/>
            <person name="Weng J.K."/>
            <person name="Willats W.W."/>
            <person name="Wipf D."/>
            <person name="Wolf P.G."/>
            <person name="Yang L."/>
            <person name="Zimmer A.D."/>
            <person name="Zhu Q."/>
            <person name="Mitros T."/>
            <person name="Hellsten U."/>
            <person name="Loque D."/>
            <person name="Otillar R."/>
            <person name="Salamov A."/>
            <person name="Schmutz J."/>
            <person name="Shapiro H."/>
            <person name="Lindquist E."/>
            <person name="Lucas S."/>
            <person name="Rokhsar D."/>
            <person name="Grigoriev I.V."/>
        </authorList>
    </citation>
    <scope>NUCLEOTIDE SEQUENCE [LARGE SCALE GENOMIC DNA]</scope>
</reference>
<proteinExistence type="predicted"/>
<dbReference type="HOGENOM" id="CLU_173744_0_0_1"/>
<dbReference type="Proteomes" id="UP000001514">
    <property type="component" value="Unassembled WGS sequence"/>
</dbReference>
<dbReference type="PANTHER" id="PTHR11042:SF185">
    <property type="entry name" value="WEE1-LIKE PROTEIN KINASE"/>
    <property type="match status" value="1"/>
</dbReference>
<dbReference type="GO" id="GO:0005524">
    <property type="term" value="F:ATP binding"/>
    <property type="evidence" value="ECO:0007669"/>
    <property type="project" value="UniProtKB-KW"/>
</dbReference>
<dbReference type="Gramene" id="EFJ19075">
    <property type="protein sequence ID" value="EFJ19075"/>
    <property type="gene ID" value="SELMODRAFT_111227"/>
</dbReference>
<dbReference type="GO" id="GO:0004672">
    <property type="term" value="F:protein kinase activity"/>
    <property type="evidence" value="ECO:0007669"/>
    <property type="project" value="InterPro"/>
</dbReference>
<dbReference type="InParanoid" id="D8S8Q8"/>
<gene>
    <name evidence="6" type="ORF">SELMODRAFT_111227</name>
</gene>
<dbReference type="AlphaFoldDB" id="D8S8Q8"/>
<keyword evidence="1" id="KW-0808">Transferase</keyword>
<sequence>GNFSYVYKVLKRLDGCLYDVKYSNWHLLNEGDRKALREVQALLCLGCHENVVHFFFSWFENDFLYIQMELCEMNL</sequence>
<keyword evidence="3" id="KW-0418">Kinase</keyword>
<evidence type="ECO:0000256" key="3">
    <source>
        <dbReference type="ARBA" id="ARBA00022777"/>
    </source>
</evidence>
<dbReference type="EMBL" id="GL377607">
    <property type="protein sequence ID" value="EFJ19075.1"/>
    <property type="molecule type" value="Genomic_DNA"/>
</dbReference>
<dbReference type="eggNOG" id="KOG0601">
    <property type="taxonomic scope" value="Eukaryota"/>
</dbReference>
<name>D8S8Q8_SELML</name>
<dbReference type="Gene3D" id="3.30.200.20">
    <property type="entry name" value="Phosphorylase Kinase, domain 1"/>
    <property type="match status" value="1"/>
</dbReference>
<dbReference type="InterPro" id="IPR050339">
    <property type="entry name" value="CC_SR_Kinase"/>
</dbReference>
<evidence type="ECO:0000313" key="7">
    <source>
        <dbReference type="Proteomes" id="UP000001514"/>
    </source>
</evidence>
<dbReference type="InterPro" id="IPR011009">
    <property type="entry name" value="Kinase-like_dom_sf"/>
</dbReference>
<evidence type="ECO:0000256" key="1">
    <source>
        <dbReference type="ARBA" id="ARBA00022679"/>
    </source>
</evidence>
<dbReference type="PROSITE" id="PS50011">
    <property type="entry name" value="PROTEIN_KINASE_DOM"/>
    <property type="match status" value="1"/>
</dbReference>
<dbReference type="InterPro" id="IPR000719">
    <property type="entry name" value="Prot_kinase_dom"/>
</dbReference>
<evidence type="ECO:0000256" key="4">
    <source>
        <dbReference type="ARBA" id="ARBA00022840"/>
    </source>
</evidence>
<dbReference type="Pfam" id="PF00069">
    <property type="entry name" value="Pkinase"/>
    <property type="match status" value="1"/>
</dbReference>
<feature type="domain" description="Protein kinase" evidence="5">
    <location>
        <begin position="1"/>
        <end position="75"/>
    </location>
</feature>
<evidence type="ECO:0000259" key="5">
    <source>
        <dbReference type="PROSITE" id="PS50011"/>
    </source>
</evidence>
<evidence type="ECO:0000313" key="6">
    <source>
        <dbReference type="EMBL" id="EFJ19075.1"/>
    </source>
</evidence>
<accession>D8S8Q8</accession>
<organism evidence="7">
    <name type="scientific">Selaginella moellendorffii</name>
    <name type="common">Spikemoss</name>
    <dbReference type="NCBI Taxonomy" id="88036"/>
    <lineage>
        <taxon>Eukaryota</taxon>
        <taxon>Viridiplantae</taxon>
        <taxon>Streptophyta</taxon>
        <taxon>Embryophyta</taxon>
        <taxon>Tracheophyta</taxon>
        <taxon>Lycopodiopsida</taxon>
        <taxon>Selaginellales</taxon>
        <taxon>Selaginellaceae</taxon>
        <taxon>Selaginella</taxon>
    </lineage>
</organism>
<keyword evidence="2" id="KW-0547">Nucleotide-binding</keyword>